<name>A0AAV9J1V0_CYACA</name>
<evidence type="ECO:0000313" key="7">
    <source>
        <dbReference type="Proteomes" id="UP001301350"/>
    </source>
</evidence>
<feature type="compositionally biased region" description="Low complexity" evidence="5">
    <location>
        <begin position="225"/>
        <end position="234"/>
    </location>
</feature>
<dbReference type="GO" id="GO:0005634">
    <property type="term" value="C:nucleus"/>
    <property type="evidence" value="ECO:0007669"/>
    <property type="project" value="UniProtKB-SubCell"/>
</dbReference>
<gene>
    <name evidence="6" type="ORF">CDCA_CDCA18G4549</name>
</gene>
<dbReference type="AlphaFoldDB" id="A0AAV9J1V0"/>
<feature type="region of interest" description="Disordered" evidence="5">
    <location>
        <begin position="211"/>
        <end position="276"/>
    </location>
</feature>
<proteinExistence type="predicted"/>
<accession>A0AAV9J1V0</accession>
<evidence type="ECO:0000256" key="1">
    <source>
        <dbReference type="ARBA" id="ARBA00004123"/>
    </source>
</evidence>
<dbReference type="PANTHER" id="PTHR11380:SF5">
    <property type="entry name" value="TRANSCRIPTION INITIATION FACTOR TFIID SUBUNIT 13"/>
    <property type="match status" value="1"/>
</dbReference>
<dbReference type="EMBL" id="JANCYW010000018">
    <property type="protein sequence ID" value="KAK4538524.1"/>
    <property type="molecule type" value="Genomic_DNA"/>
</dbReference>
<comment type="caution">
    <text evidence="6">The sequence shown here is derived from an EMBL/GenBank/DDBJ whole genome shotgun (WGS) entry which is preliminary data.</text>
</comment>
<dbReference type="Proteomes" id="UP001301350">
    <property type="component" value="Unassembled WGS sequence"/>
</dbReference>
<dbReference type="GO" id="GO:0006366">
    <property type="term" value="P:transcription by RNA polymerase II"/>
    <property type="evidence" value="ECO:0007669"/>
    <property type="project" value="InterPro"/>
</dbReference>
<dbReference type="InterPro" id="IPR003195">
    <property type="entry name" value="TFIID_TAF13"/>
</dbReference>
<keyword evidence="4" id="KW-0539">Nucleus</keyword>
<sequence length="510" mass="56139">MNAASRAPLSPSAVSPSSGNSTASRAAFAASVLSADFAFEAVAHGTPETAPRRRIMGHEIQCLMHAFGEVRYCAGDVLEIVEDMVRAGVRRFAEQVAEQSGGKVNGAAVAGAFRTDVRALRRLGKMLEISAREHPSEEMQQAADTVQRWLLEEEWERQERPCRRRGCGATHAAPIDTGDAEEAAAAAADLRAGPAWLLRLTNTLPTVEWREERVEEGEREVPQTGKAPEASGEGEAAENRTEGDAPAADAEMSSVPDSPVAISQANSTAATAPSRRLHVDAPTVGSLFQRPPGAANEDPTLMPMYRADYVLKQCMPRVQYTDFVACRNVRFTHGESRSRPGYQRMVLFREWLHLGKPPQLTVTDDGLHALGHVAWELTGLITQSALLLRHYDDLWRGHGDCRAMCWSAARHLLAALGNGIATAVIVPMTVDEYMALRREVEMFELTATPGQVVWRGLSDHAAQCLQPWQVREVWRRLHYDGMRAAHHPFEVNRRRSVALVGTHPLARCFR</sequence>
<keyword evidence="2" id="KW-0805">Transcription regulation</keyword>
<feature type="compositionally biased region" description="Polar residues" evidence="5">
    <location>
        <begin position="261"/>
        <end position="271"/>
    </location>
</feature>
<comment type="subcellular location">
    <subcellularLocation>
        <location evidence="1">Nucleus</location>
    </subcellularLocation>
</comment>
<evidence type="ECO:0000256" key="4">
    <source>
        <dbReference type="ARBA" id="ARBA00023242"/>
    </source>
</evidence>
<organism evidence="6 7">
    <name type="scientific">Cyanidium caldarium</name>
    <name type="common">Red alga</name>
    <dbReference type="NCBI Taxonomy" id="2771"/>
    <lineage>
        <taxon>Eukaryota</taxon>
        <taxon>Rhodophyta</taxon>
        <taxon>Bangiophyceae</taxon>
        <taxon>Cyanidiales</taxon>
        <taxon>Cyanidiaceae</taxon>
        <taxon>Cyanidium</taxon>
    </lineage>
</organism>
<evidence type="ECO:0000256" key="2">
    <source>
        <dbReference type="ARBA" id="ARBA00023015"/>
    </source>
</evidence>
<keyword evidence="7" id="KW-1185">Reference proteome</keyword>
<keyword evidence="3" id="KW-0804">Transcription</keyword>
<protein>
    <submittedName>
        <fullName evidence="6">Uncharacterized protein</fullName>
    </submittedName>
</protein>
<evidence type="ECO:0000256" key="5">
    <source>
        <dbReference type="SAM" id="MobiDB-lite"/>
    </source>
</evidence>
<feature type="region of interest" description="Disordered" evidence="5">
    <location>
        <begin position="1"/>
        <end position="20"/>
    </location>
</feature>
<evidence type="ECO:0000256" key="3">
    <source>
        <dbReference type="ARBA" id="ARBA00023163"/>
    </source>
</evidence>
<evidence type="ECO:0000313" key="6">
    <source>
        <dbReference type="EMBL" id="KAK4538524.1"/>
    </source>
</evidence>
<dbReference type="PANTHER" id="PTHR11380">
    <property type="entry name" value="TRANSCRIPTION INITIATION FACTOR TFIID/SUPT3-RELATED"/>
    <property type="match status" value="1"/>
</dbReference>
<reference evidence="6 7" key="1">
    <citation type="submission" date="2022-07" db="EMBL/GenBank/DDBJ databases">
        <title>Genome-wide signatures of adaptation to extreme environments.</title>
        <authorList>
            <person name="Cho C.H."/>
            <person name="Yoon H.S."/>
        </authorList>
    </citation>
    <scope>NUCLEOTIDE SEQUENCE [LARGE SCALE GENOMIC DNA]</scope>
    <source>
        <strain evidence="6 7">DBV 063 E5</strain>
    </source>
</reference>